<name>A0A8H4RTW9_9HELO</name>
<accession>A0A8H4RTW9</accession>
<evidence type="ECO:0000313" key="2">
    <source>
        <dbReference type="Proteomes" id="UP000566819"/>
    </source>
</evidence>
<reference evidence="1 2" key="1">
    <citation type="submission" date="2020-03" db="EMBL/GenBank/DDBJ databases">
        <title>Draft Genome Sequence of Cudoniella acicularis.</title>
        <authorList>
            <person name="Buettner E."/>
            <person name="Kellner H."/>
        </authorList>
    </citation>
    <scope>NUCLEOTIDE SEQUENCE [LARGE SCALE GENOMIC DNA]</scope>
    <source>
        <strain evidence="1 2">DSM 108380</strain>
    </source>
</reference>
<proteinExistence type="predicted"/>
<protein>
    <submittedName>
        <fullName evidence="1">Uncharacterized protein</fullName>
    </submittedName>
</protein>
<dbReference type="Proteomes" id="UP000566819">
    <property type="component" value="Unassembled WGS sequence"/>
</dbReference>
<organism evidence="1 2">
    <name type="scientific">Cudoniella acicularis</name>
    <dbReference type="NCBI Taxonomy" id="354080"/>
    <lineage>
        <taxon>Eukaryota</taxon>
        <taxon>Fungi</taxon>
        <taxon>Dikarya</taxon>
        <taxon>Ascomycota</taxon>
        <taxon>Pezizomycotina</taxon>
        <taxon>Leotiomycetes</taxon>
        <taxon>Helotiales</taxon>
        <taxon>Tricladiaceae</taxon>
        <taxon>Cudoniella</taxon>
    </lineage>
</organism>
<gene>
    <name evidence="1" type="ORF">G7Y89_g2129</name>
</gene>
<sequence>MPSFANSSVKVPRYSAVPTITLSQIYLALILLARSDAGALISCFIVEVGRIWPHYKHVERDSRILTMKRFLNFGADRKFGCGHLSNMAVLDLQLGEICEALALDVGEVVKPSTLKGPQEGSCAGFSDVFRDPSKQNTNTEGPPGWPTSCAQRQRITEKSSFPGPSASAVAIVMLPSSLLGLTASFLAPLIAATSAPTCTPNNNGFQVEKADFLYRNFCNDLASKGFPSTQQFFSLPWISFGFTAEAGGCTEDICNTNYGALINACGIKNDNVTGQGSVDAGCGIYNMTIWDADFVPGDNGTPSSIADVGTMTTGILHNAAATSIALLIQDSILGVTASSSPVPASSASPSSSQSLSSASSTSATVASTTLSSAAGSATTSSAVVSSVSVASNGTIISSGIYANTSVVLVTTKSQASVIWTTGTSIVTAGASGTAANPSASVSASLQGKSGADTVAVSGWSLLAVACVFGWFM</sequence>
<evidence type="ECO:0000313" key="1">
    <source>
        <dbReference type="EMBL" id="KAF4635957.1"/>
    </source>
</evidence>
<dbReference type="OrthoDB" id="3543931at2759"/>
<keyword evidence="2" id="KW-1185">Reference proteome</keyword>
<comment type="caution">
    <text evidence="1">The sequence shown here is derived from an EMBL/GenBank/DDBJ whole genome shotgun (WGS) entry which is preliminary data.</text>
</comment>
<dbReference type="AlphaFoldDB" id="A0A8H4RTW9"/>
<dbReference type="EMBL" id="JAAMPI010000090">
    <property type="protein sequence ID" value="KAF4635957.1"/>
    <property type="molecule type" value="Genomic_DNA"/>
</dbReference>